<organism evidence="2 3">
    <name type="scientific">Hymenoscyphus albidus</name>
    <dbReference type="NCBI Taxonomy" id="595503"/>
    <lineage>
        <taxon>Eukaryota</taxon>
        <taxon>Fungi</taxon>
        <taxon>Dikarya</taxon>
        <taxon>Ascomycota</taxon>
        <taxon>Pezizomycotina</taxon>
        <taxon>Leotiomycetes</taxon>
        <taxon>Helotiales</taxon>
        <taxon>Helotiaceae</taxon>
        <taxon>Hymenoscyphus</taxon>
    </lineage>
</organism>
<comment type="caution">
    <text evidence="2">The sequence shown here is derived from an EMBL/GenBank/DDBJ whole genome shotgun (WGS) entry which is preliminary data.</text>
</comment>
<evidence type="ECO:0000256" key="1">
    <source>
        <dbReference type="SAM" id="MobiDB-lite"/>
    </source>
</evidence>
<keyword evidence="3" id="KW-1185">Reference proteome</keyword>
<proteinExistence type="predicted"/>
<evidence type="ECO:0000313" key="3">
    <source>
        <dbReference type="Proteomes" id="UP000701801"/>
    </source>
</evidence>
<protein>
    <submittedName>
        <fullName evidence="2">Uncharacterized protein</fullName>
    </submittedName>
</protein>
<name>A0A9N9LNG2_9HELO</name>
<dbReference type="Proteomes" id="UP000701801">
    <property type="component" value="Unassembled WGS sequence"/>
</dbReference>
<dbReference type="EMBL" id="CAJVRM010000150">
    <property type="protein sequence ID" value="CAG8975761.1"/>
    <property type="molecule type" value="Genomic_DNA"/>
</dbReference>
<reference evidence="2" key="1">
    <citation type="submission" date="2021-07" db="EMBL/GenBank/DDBJ databases">
        <authorList>
            <person name="Durling M."/>
        </authorList>
    </citation>
    <scope>NUCLEOTIDE SEQUENCE</scope>
</reference>
<feature type="region of interest" description="Disordered" evidence="1">
    <location>
        <begin position="39"/>
        <end position="73"/>
    </location>
</feature>
<sequence>MKEFGVVGEQKTTSRSFYQWAEAEAEAVACRCDGVEIPGQGKVLGPANPTQENAPHLEEPKTGSCKPAPKRMHHQQLAIIASNRSPNSRNAFTVFEPEAFKVSQDEDHQNTRLKNTRTAIVLTTR</sequence>
<dbReference type="AlphaFoldDB" id="A0A9N9LNG2"/>
<accession>A0A9N9LNG2</accession>
<gene>
    <name evidence="2" type="ORF">HYALB_00009280</name>
</gene>
<evidence type="ECO:0000313" key="2">
    <source>
        <dbReference type="EMBL" id="CAG8975761.1"/>
    </source>
</evidence>